<keyword evidence="1" id="KW-0812">Transmembrane</keyword>
<evidence type="ECO:0000259" key="2">
    <source>
        <dbReference type="Pfam" id="PF00892"/>
    </source>
</evidence>
<dbReference type="AlphaFoldDB" id="A0A495WIH5"/>
<reference evidence="3 4" key="1">
    <citation type="submission" date="2018-10" db="EMBL/GenBank/DDBJ databases">
        <title>Genomic Encyclopedia of Archaeal and Bacterial Type Strains, Phase II (KMG-II): from individual species to whole genera.</title>
        <authorList>
            <person name="Goeker M."/>
        </authorList>
    </citation>
    <scope>NUCLEOTIDE SEQUENCE [LARGE SCALE GENOMIC DNA]</scope>
    <source>
        <strain evidence="3 4">NSB1</strain>
    </source>
</reference>
<gene>
    <name evidence="3" type="ORF">BC742_0381</name>
</gene>
<feature type="transmembrane region" description="Helical" evidence="1">
    <location>
        <begin position="84"/>
        <end position="105"/>
    </location>
</feature>
<evidence type="ECO:0000256" key="1">
    <source>
        <dbReference type="SAM" id="Phobius"/>
    </source>
</evidence>
<proteinExistence type="predicted"/>
<dbReference type="SUPFAM" id="SSF103481">
    <property type="entry name" value="Multidrug resistance efflux transporter EmrE"/>
    <property type="match status" value="1"/>
</dbReference>
<comment type="caution">
    <text evidence="3">The sequence shown here is derived from an EMBL/GenBank/DDBJ whole genome shotgun (WGS) entry which is preliminary data.</text>
</comment>
<dbReference type="InterPro" id="IPR037185">
    <property type="entry name" value="EmrE-like"/>
</dbReference>
<dbReference type="InterPro" id="IPR000620">
    <property type="entry name" value="EamA_dom"/>
</dbReference>
<feature type="transmembrane region" description="Helical" evidence="1">
    <location>
        <begin position="117"/>
        <end position="135"/>
    </location>
</feature>
<dbReference type="Proteomes" id="UP000269493">
    <property type="component" value="Unassembled WGS sequence"/>
</dbReference>
<feature type="transmembrane region" description="Helical" evidence="1">
    <location>
        <begin position="52"/>
        <end position="72"/>
    </location>
</feature>
<protein>
    <submittedName>
        <fullName evidence="3">EamA-like transporter family protein</fullName>
    </submittedName>
</protein>
<accession>A0A495WIH5</accession>
<keyword evidence="1" id="KW-0472">Membrane</keyword>
<dbReference type="GO" id="GO:0016020">
    <property type="term" value="C:membrane"/>
    <property type="evidence" value="ECO:0007669"/>
    <property type="project" value="InterPro"/>
</dbReference>
<keyword evidence="1" id="KW-1133">Transmembrane helix</keyword>
<name>A0A495WIH5_9BACT</name>
<evidence type="ECO:0000313" key="4">
    <source>
        <dbReference type="Proteomes" id="UP000269493"/>
    </source>
</evidence>
<evidence type="ECO:0000313" key="3">
    <source>
        <dbReference type="EMBL" id="RKT61336.1"/>
    </source>
</evidence>
<keyword evidence="4" id="KW-1185">Reference proteome</keyword>
<feature type="domain" description="EamA" evidence="2">
    <location>
        <begin position="21"/>
        <end position="151"/>
    </location>
</feature>
<organism evidence="3 4">
    <name type="scientific">Coprobacter fastidiosus NSB1 = JCM 33896</name>
    <dbReference type="NCBI Taxonomy" id="1349822"/>
    <lineage>
        <taxon>Bacteria</taxon>
        <taxon>Pseudomonadati</taxon>
        <taxon>Bacteroidota</taxon>
        <taxon>Bacteroidia</taxon>
        <taxon>Bacteroidales</taxon>
        <taxon>Barnesiellaceae</taxon>
        <taxon>Coprobacter</taxon>
    </lineage>
</organism>
<dbReference type="EMBL" id="RBXN01000001">
    <property type="protein sequence ID" value="RKT61336.1"/>
    <property type="molecule type" value="Genomic_DNA"/>
</dbReference>
<sequence length="156" mass="17726">MLLSVLFLREVTNKKTIRVLLGIIFAITNTVMLGFYLIIIRKVAVKYSPVTLQKWMFLFAALFVIPFCINDLQMQSFNPSAFRLQPLFQLGFVLLFATVLNNLLYPVALKRIQPTIASIYINLQPIIVSIVVILIGQDIFSWDAPIAAILVYPVFC</sequence>
<dbReference type="Pfam" id="PF00892">
    <property type="entry name" value="EamA"/>
    <property type="match status" value="1"/>
</dbReference>
<feature type="transmembrane region" description="Helical" evidence="1">
    <location>
        <begin position="20"/>
        <end position="40"/>
    </location>
</feature>